<feature type="compositionally biased region" description="Polar residues" evidence="1">
    <location>
        <begin position="159"/>
        <end position="177"/>
    </location>
</feature>
<feature type="compositionally biased region" description="Low complexity" evidence="1">
    <location>
        <begin position="386"/>
        <end position="401"/>
    </location>
</feature>
<dbReference type="Pfam" id="PF17104">
    <property type="entry name" value="YBL010C_LAA2"/>
    <property type="match status" value="1"/>
</dbReference>
<feature type="compositionally biased region" description="Polar residues" evidence="1">
    <location>
        <begin position="1"/>
        <end position="16"/>
    </location>
</feature>
<accession>A0ABP0D6C6</accession>
<dbReference type="EMBL" id="CAWUOM010000006">
    <property type="protein sequence ID" value="CAK7263766.1"/>
    <property type="molecule type" value="Genomic_DNA"/>
</dbReference>
<evidence type="ECO:0000256" key="1">
    <source>
        <dbReference type="SAM" id="MobiDB-lite"/>
    </source>
</evidence>
<name>A0ABP0D6C6_9PEZI</name>
<evidence type="ECO:0000313" key="2">
    <source>
        <dbReference type="EMBL" id="CAK7263766.1"/>
    </source>
</evidence>
<gene>
    <name evidence="2" type="ORF">SEPCBS57363_000736</name>
</gene>
<evidence type="ECO:0000313" key="3">
    <source>
        <dbReference type="Proteomes" id="UP001642501"/>
    </source>
</evidence>
<sequence>MSSRRNSLAPPEQTNLEDPGAHELESEPDDHFSDAQSNADESSASPIPRTRVEKVSDEPSYGEVPGTEPYLLREGDAKPDEISVIAENKDEASESADSVANAQIADPPSNPGGQPIPTTILEESANSNGRQTPDEKKHEADPLPDLIVKADGTLEDGSADTTALTSHPDSIHFSQESAIAETAAVSSTAEDLGEKEVEAGEEETSDDDFGDDFDEFEEGGGDDDDFGDFDDGFEEPPPVAAAAPQSQPSTQPALAVPPPLSFPVPDFEGLDAEDILKTAAPYLNGLYQPDDSLPDPPQLNNSIFLTPRSASLWSQLVAPPPLQPPDWIRSRIRRLFLVSLGVPVDLDEILPASKQKKLILPSLTVRRSDSPRTSSDSRSNTGGGAASKDGASSAAANNSVARLKQSGTNGSNSSLDSQGKPAPSSRKRKGPPPPPDLDVVAGQQLCKTTDEALDGMTDDELWAHAKKLAAVEVAAKETLEYWTKRTDEKIGDREAFEGVIESLVAHARKTRK</sequence>
<dbReference type="PANTHER" id="PTHR38698:SF1">
    <property type="entry name" value="FUNGAL PROTEIN"/>
    <property type="match status" value="1"/>
</dbReference>
<feature type="region of interest" description="Disordered" evidence="1">
    <location>
        <begin position="363"/>
        <end position="440"/>
    </location>
</feature>
<organism evidence="2 3">
    <name type="scientific">Sporothrix epigloea</name>
    <dbReference type="NCBI Taxonomy" id="1892477"/>
    <lineage>
        <taxon>Eukaryota</taxon>
        <taxon>Fungi</taxon>
        <taxon>Dikarya</taxon>
        <taxon>Ascomycota</taxon>
        <taxon>Pezizomycotina</taxon>
        <taxon>Sordariomycetes</taxon>
        <taxon>Sordariomycetidae</taxon>
        <taxon>Ophiostomatales</taxon>
        <taxon>Ophiostomataceae</taxon>
        <taxon>Sporothrix</taxon>
    </lineage>
</organism>
<comment type="caution">
    <text evidence="2">The sequence shown here is derived from an EMBL/GenBank/DDBJ whole genome shotgun (WGS) entry which is preliminary data.</text>
</comment>
<feature type="compositionally biased region" description="Low complexity" evidence="1">
    <location>
        <begin position="240"/>
        <end position="254"/>
    </location>
</feature>
<feature type="compositionally biased region" description="Basic and acidic residues" evidence="1">
    <location>
        <begin position="132"/>
        <end position="141"/>
    </location>
</feature>
<feature type="compositionally biased region" description="Basic and acidic residues" evidence="1">
    <location>
        <begin position="19"/>
        <end position="33"/>
    </location>
</feature>
<dbReference type="PANTHER" id="PTHR38698">
    <property type="entry name" value="EXPRESSED PROTEIN"/>
    <property type="match status" value="1"/>
</dbReference>
<reference evidence="2 3" key="1">
    <citation type="submission" date="2024-01" db="EMBL/GenBank/DDBJ databases">
        <authorList>
            <person name="Allen C."/>
            <person name="Tagirdzhanova G."/>
        </authorList>
    </citation>
    <scope>NUCLEOTIDE SEQUENCE [LARGE SCALE GENOMIC DNA]</scope>
    <source>
        <strain evidence="2 3">CBS 573.63</strain>
    </source>
</reference>
<dbReference type="InterPro" id="IPR031355">
    <property type="entry name" value="YBL010C/LAA2-like"/>
</dbReference>
<feature type="compositionally biased region" description="Basic and acidic residues" evidence="1">
    <location>
        <begin position="71"/>
        <end position="92"/>
    </location>
</feature>
<feature type="compositionally biased region" description="Polar residues" evidence="1">
    <location>
        <begin position="405"/>
        <end position="417"/>
    </location>
</feature>
<feature type="region of interest" description="Disordered" evidence="1">
    <location>
        <begin position="1"/>
        <end position="262"/>
    </location>
</feature>
<feature type="compositionally biased region" description="Acidic residues" evidence="1">
    <location>
        <begin position="199"/>
        <end position="234"/>
    </location>
</feature>
<keyword evidence="3" id="KW-1185">Reference proteome</keyword>
<proteinExistence type="predicted"/>
<protein>
    <submittedName>
        <fullName evidence="2">Uncharacterized protein</fullName>
    </submittedName>
</protein>
<dbReference type="Proteomes" id="UP001642501">
    <property type="component" value="Unassembled WGS sequence"/>
</dbReference>
<feature type="compositionally biased region" description="Polar residues" evidence="1">
    <location>
        <begin position="34"/>
        <end position="45"/>
    </location>
</feature>